<dbReference type="PANTHER" id="PTHR44313:SF1">
    <property type="entry name" value="DNAJ HOMOLOG SUBFAMILY C MEMBER 17"/>
    <property type="match status" value="1"/>
</dbReference>
<keyword evidence="3" id="KW-0963">Cytoplasm</keyword>
<dbReference type="OrthoDB" id="376357at2759"/>
<dbReference type="InterPro" id="IPR001623">
    <property type="entry name" value="DnaJ_domain"/>
</dbReference>
<reference evidence="9 10" key="1">
    <citation type="submission" date="2014-02" db="EMBL/GenBank/DDBJ databases">
        <title>The genome sequence of the entomopathogenic fungus Metarhizium robertsii ARSEF 2575.</title>
        <authorList>
            <person name="Giuliano Garisto Donzelli B."/>
            <person name="Roe B.A."/>
            <person name="Macmil S.L."/>
            <person name="Krasnoff S.B."/>
            <person name="Gibson D.M."/>
        </authorList>
    </citation>
    <scope>NUCLEOTIDE SEQUENCE [LARGE SCALE GENOMIC DNA]</scope>
    <source>
        <strain evidence="9 10">ARSEF 2575</strain>
    </source>
</reference>
<protein>
    <submittedName>
        <fullName evidence="9">DnaJ domain chaperone</fullName>
    </submittedName>
</protein>
<proteinExistence type="predicted"/>
<dbReference type="CDD" id="cd06257">
    <property type="entry name" value="DnaJ"/>
    <property type="match status" value="1"/>
</dbReference>
<feature type="domain" description="J" evidence="8">
    <location>
        <begin position="21"/>
        <end position="85"/>
    </location>
</feature>
<dbReference type="GO" id="GO:0005737">
    <property type="term" value="C:cytoplasm"/>
    <property type="evidence" value="ECO:0007669"/>
    <property type="project" value="UniProtKB-SubCell"/>
</dbReference>
<dbReference type="PRINTS" id="PR00625">
    <property type="entry name" value="JDOMAIN"/>
</dbReference>
<comment type="caution">
    <text evidence="9">The sequence shown here is derived from an EMBL/GenBank/DDBJ whole genome shotgun (WGS) entry which is preliminary data.</text>
</comment>
<dbReference type="Gene3D" id="1.10.287.110">
    <property type="entry name" value="DnaJ domain"/>
    <property type="match status" value="1"/>
</dbReference>
<dbReference type="EMBL" id="JELW01000002">
    <property type="protein sequence ID" value="EXV04063.1"/>
    <property type="molecule type" value="Genomic_DNA"/>
</dbReference>
<dbReference type="GO" id="GO:0000390">
    <property type="term" value="P:spliceosomal complex disassembly"/>
    <property type="evidence" value="ECO:0007669"/>
    <property type="project" value="TreeGrafter"/>
</dbReference>
<dbReference type="SUPFAM" id="SSF46565">
    <property type="entry name" value="Chaperone J-domain"/>
    <property type="match status" value="1"/>
</dbReference>
<gene>
    <name evidence="9" type="ORF">X797_001735</name>
</gene>
<feature type="region of interest" description="Disordered" evidence="7">
    <location>
        <begin position="92"/>
        <end position="202"/>
    </location>
</feature>
<accession>A0A0A1V3D5</accession>
<keyword evidence="4" id="KW-0143">Chaperone</keyword>
<dbReference type="PANTHER" id="PTHR44313">
    <property type="entry name" value="DNAJ HOMOLOG SUBFAMILY C MEMBER 17"/>
    <property type="match status" value="1"/>
</dbReference>
<dbReference type="eggNOG" id="KOG0691">
    <property type="taxonomic scope" value="Eukaryota"/>
</dbReference>
<evidence type="ECO:0000256" key="1">
    <source>
        <dbReference type="ARBA" id="ARBA00004123"/>
    </source>
</evidence>
<feature type="coiled-coil region" evidence="6">
    <location>
        <begin position="247"/>
        <end position="274"/>
    </location>
</feature>
<dbReference type="Proteomes" id="UP000030151">
    <property type="component" value="Unassembled WGS sequence"/>
</dbReference>
<evidence type="ECO:0000256" key="5">
    <source>
        <dbReference type="ARBA" id="ARBA00023242"/>
    </source>
</evidence>
<evidence type="ECO:0000256" key="7">
    <source>
        <dbReference type="SAM" id="MobiDB-lite"/>
    </source>
</evidence>
<comment type="subcellular location">
    <subcellularLocation>
        <location evidence="2">Cytoplasm</location>
    </subcellularLocation>
    <subcellularLocation>
        <location evidence="1">Nucleus</location>
    </subcellularLocation>
</comment>
<dbReference type="HOGENOM" id="CLU_1012655_0_0_1"/>
<sequence length="275" mass="31957">MSEENRDLVRLAGEYADRDIDLYNLLGVDALTAKEDIHRAWRKRSIKYHPDKARENFDPEKWELFEKARDILSDASARAVYDGASKAKLLRKQEREAMDKERKKFADDLEAREDAARRAREEKQQRDREMLQKERERLAEQQQLRAEETRRQAEAAQEVEDLAEARRRLKEKKDEKARKKQAKESMKATLGSVGKPSGPANGVVNVPGDYVADLALNKQYWELVCDKLRAIQAVRNLQKEDTPAEILQEAERVVQEVRGKIHEAEARYQRETATT</sequence>
<keyword evidence="6" id="KW-0175">Coiled coil</keyword>
<dbReference type="PROSITE" id="PS50076">
    <property type="entry name" value="DNAJ_2"/>
    <property type="match status" value="1"/>
</dbReference>
<keyword evidence="5" id="KW-0539">Nucleus</keyword>
<dbReference type="GO" id="GO:0005681">
    <property type="term" value="C:spliceosomal complex"/>
    <property type="evidence" value="ECO:0007669"/>
    <property type="project" value="TreeGrafter"/>
</dbReference>
<evidence type="ECO:0000256" key="3">
    <source>
        <dbReference type="ARBA" id="ARBA00022490"/>
    </source>
</evidence>
<evidence type="ECO:0000313" key="9">
    <source>
        <dbReference type="EMBL" id="EXV04063.1"/>
    </source>
</evidence>
<evidence type="ECO:0000256" key="6">
    <source>
        <dbReference type="SAM" id="Coils"/>
    </source>
</evidence>
<dbReference type="InterPro" id="IPR036869">
    <property type="entry name" value="J_dom_sf"/>
</dbReference>
<feature type="compositionally biased region" description="Basic and acidic residues" evidence="7">
    <location>
        <begin position="163"/>
        <end position="186"/>
    </location>
</feature>
<organism evidence="9 10">
    <name type="scientific">Metarhizium robertsii</name>
    <dbReference type="NCBI Taxonomy" id="568076"/>
    <lineage>
        <taxon>Eukaryota</taxon>
        <taxon>Fungi</taxon>
        <taxon>Dikarya</taxon>
        <taxon>Ascomycota</taxon>
        <taxon>Pezizomycotina</taxon>
        <taxon>Sordariomycetes</taxon>
        <taxon>Hypocreomycetidae</taxon>
        <taxon>Hypocreales</taxon>
        <taxon>Clavicipitaceae</taxon>
        <taxon>Metarhizium</taxon>
    </lineage>
</organism>
<dbReference type="InterPro" id="IPR052094">
    <property type="entry name" value="Pre-mRNA-splicing_ERAD"/>
</dbReference>
<name>A0A0A1V3D5_9HYPO</name>
<dbReference type="AlphaFoldDB" id="A0A0A1V3D5"/>
<dbReference type="Pfam" id="PF00226">
    <property type="entry name" value="DnaJ"/>
    <property type="match status" value="1"/>
</dbReference>
<dbReference type="SMART" id="SM00271">
    <property type="entry name" value="DnaJ"/>
    <property type="match status" value="1"/>
</dbReference>
<evidence type="ECO:0000256" key="4">
    <source>
        <dbReference type="ARBA" id="ARBA00023186"/>
    </source>
</evidence>
<evidence type="ECO:0000256" key="2">
    <source>
        <dbReference type="ARBA" id="ARBA00004496"/>
    </source>
</evidence>
<feature type="compositionally biased region" description="Basic and acidic residues" evidence="7">
    <location>
        <begin position="92"/>
        <end position="153"/>
    </location>
</feature>
<evidence type="ECO:0000259" key="8">
    <source>
        <dbReference type="PROSITE" id="PS50076"/>
    </source>
</evidence>
<evidence type="ECO:0000313" key="10">
    <source>
        <dbReference type="Proteomes" id="UP000030151"/>
    </source>
</evidence>